<dbReference type="InterPro" id="IPR051339">
    <property type="entry name" value="DnaJ_subfamily_B"/>
</dbReference>
<sequence>MKRMKNHHHDDATTFHRNRSRIKQHHRTQRRGCFFLPFHSNSSCYNSSTSNFLHIMTFILQSSLSSSLLLFLLLLTTSSTAAAATTSLYQTLSIPKTATQSEIKKAYRKAALQHHPDKVPKEQRTKAEHKFKEISKAYEWLSDEKKRELYDRYGERSLDPNFSPLGAGMGSGGGGSHGFPGGSAGGGGAKTYSFNNGAGAAGGFPGGMFGGGMPGGGSFGGFSPGSSGGSSSGSGGDFSEIDLNEILRQMMGGVPMGDTRGSQFDGGGMNQQNPFFGHQGAPPRQQQHQTHPRRSEQQHYSRPVHCSLEDLCNGTTKKLKVSFPSIQSEKIFTIKVQPGYKSGTKIKFPPSRSVDVNTGIEVEYPAIIFVISEKKHPFLQHKIGDDNLYWKCKLTSRQAERGAKLKLPLPDGSTLEVVSKAGTRSGEKMTIEGRGMTLKGGVAKGNVVIEFVVGH</sequence>
<keyword evidence="5" id="KW-1185">Reference proteome</keyword>
<gene>
    <name evidence="4" type="ORF">QTG54_003426</name>
</gene>
<feature type="compositionally biased region" description="Gly residues" evidence="2">
    <location>
        <begin position="219"/>
        <end position="236"/>
    </location>
</feature>
<evidence type="ECO:0000259" key="3">
    <source>
        <dbReference type="PROSITE" id="PS50076"/>
    </source>
</evidence>
<dbReference type="PANTHER" id="PTHR24078">
    <property type="entry name" value="DNAJ HOMOLOG SUBFAMILY C MEMBER"/>
    <property type="match status" value="1"/>
</dbReference>
<dbReference type="SMART" id="SM00271">
    <property type="entry name" value="DnaJ"/>
    <property type="match status" value="1"/>
</dbReference>
<feature type="region of interest" description="Disordered" evidence="2">
    <location>
        <begin position="219"/>
        <end position="239"/>
    </location>
</feature>
<organism evidence="4 5">
    <name type="scientific">Skeletonema marinoi</name>
    <dbReference type="NCBI Taxonomy" id="267567"/>
    <lineage>
        <taxon>Eukaryota</taxon>
        <taxon>Sar</taxon>
        <taxon>Stramenopiles</taxon>
        <taxon>Ochrophyta</taxon>
        <taxon>Bacillariophyta</taxon>
        <taxon>Coscinodiscophyceae</taxon>
        <taxon>Thalassiosirophycidae</taxon>
        <taxon>Thalassiosirales</taxon>
        <taxon>Skeletonemataceae</taxon>
        <taxon>Skeletonema</taxon>
        <taxon>Skeletonema marinoi-dohrnii complex</taxon>
    </lineage>
</organism>
<dbReference type="EMBL" id="JATAAI010000005">
    <property type="protein sequence ID" value="KAK1745502.1"/>
    <property type="molecule type" value="Genomic_DNA"/>
</dbReference>
<proteinExistence type="predicted"/>
<reference evidence="4" key="1">
    <citation type="submission" date="2023-06" db="EMBL/GenBank/DDBJ databases">
        <title>Survivors Of The Sea: Transcriptome response of Skeletonema marinoi to long-term dormancy.</title>
        <authorList>
            <person name="Pinder M.I.M."/>
            <person name="Kourtchenko O."/>
            <person name="Robertson E.K."/>
            <person name="Larsson T."/>
            <person name="Maumus F."/>
            <person name="Osuna-Cruz C.M."/>
            <person name="Vancaester E."/>
            <person name="Stenow R."/>
            <person name="Vandepoele K."/>
            <person name="Ploug H."/>
            <person name="Bruchert V."/>
            <person name="Godhe A."/>
            <person name="Topel M."/>
        </authorList>
    </citation>
    <scope>NUCLEOTIDE SEQUENCE</scope>
    <source>
        <strain evidence="4">R05AC</strain>
    </source>
</reference>
<dbReference type="CDD" id="cd10747">
    <property type="entry name" value="DnaJ_C"/>
    <property type="match status" value="1"/>
</dbReference>
<dbReference type="Pfam" id="PF00226">
    <property type="entry name" value="DnaJ"/>
    <property type="match status" value="1"/>
</dbReference>
<dbReference type="InterPro" id="IPR018253">
    <property type="entry name" value="DnaJ_domain_CS"/>
</dbReference>
<dbReference type="Gene3D" id="2.60.260.20">
    <property type="entry name" value="Urease metallochaperone UreE, N-terminal domain"/>
    <property type="match status" value="2"/>
</dbReference>
<accession>A0AAD8YG56</accession>
<keyword evidence="1" id="KW-0143">Chaperone</keyword>
<dbReference type="PROSITE" id="PS00636">
    <property type="entry name" value="DNAJ_1"/>
    <property type="match status" value="1"/>
</dbReference>
<feature type="domain" description="J" evidence="3">
    <location>
        <begin position="87"/>
        <end position="154"/>
    </location>
</feature>
<dbReference type="GO" id="GO:0051087">
    <property type="term" value="F:protein-folding chaperone binding"/>
    <property type="evidence" value="ECO:0007669"/>
    <property type="project" value="TreeGrafter"/>
</dbReference>
<dbReference type="CDD" id="cd06257">
    <property type="entry name" value="DnaJ"/>
    <property type="match status" value="1"/>
</dbReference>
<dbReference type="InterPro" id="IPR001623">
    <property type="entry name" value="DnaJ_domain"/>
</dbReference>
<dbReference type="SUPFAM" id="SSF46565">
    <property type="entry name" value="Chaperone J-domain"/>
    <property type="match status" value="1"/>
</dbReference>
<dbReference type="Gene3D" id="1.10.287.110">
    <property type="entry name" value="DnaJ domain"/>
    <property type="match status" value="1"/>
</dbReference>
<dbReference type="InterPro" id="IPR036869">
    <property type="entry name" value="J_dom_sf"/>
</dbReference>
<dbReference type="SUPFAM" id="SSF49493">
    <property type="entry name" value="HSP40/DnaJ peptide-binding domain"/>
    <property type="match status" value="2"/>
</dbReference>
<name>A0AAD8YG56_9STRA</name>
<feature type="region of interest" description="Disordered" evidence="2">
    <location>
        <begin position="1"/>
        <end position="23"/>
    </location>
</feature>
<evidence type="ECO:0000313" key="4">
    <source>
        <dbReference type="EMBL" id="KAK1745502.1"/>
    </source>
</evidence>
<dbReference type="Proteomes" id="UP001224775">
    <property type="component" value="Unassembled WGS sequence"/>
</dbReference>
<protein>
    <submittedName>
        <fullName evidence="4">DnaJ domain-containing protein</fullName>
    </submittedName>
</protein>
<dbReference type="PROSITE" id="PS50076">
    <property type="entry name" value="DNAJ_2"/>
    <property type="match status" value="1"/>
</dbReference>
<dbReference type="GO" id="GO:0005829">
    <property type="term" value="C:cytosol"/>
    <property type="evidence" value="ECO:0007669"/>
    <property type="project" value="TreeGrafter"/>
</dbReference>
<evidence type="ECO:0000256" key="1">
    <source>
        <dbReference type="ARBA" id="ARBA00023186"/>
    </source>
</evidence>
<comment type="caution">
    <text evidence="4">The sequence shown here is derived from an EMBL/GenBank/DDBJ whole genome shotgun (WGS) entry which is preliminary data.</text>
</comment>
<dbReference type="InterPro" id="IPR008971">
    <property type="entry name" value="HSP40/DnaJ_pept-bd"/>
</dbReference>
<evidence type="ECO:0000256" key="2">
    <source>
        <dbReference type="SAM" id="MobiDB-lite"/>
    </source>
</evidence>
<evidence type="ECO:0000313" key="5">
    <source>
        <dbReference type="Proteomes" id="UP001224775"/>
    </source>
</evidence>
<dbReference type="AlphaFoldDB" id="A0AAD8YG56"/>
<dbReference type="GO" id="GO:0006457">
    <property type="term" value="P:protein folding"/>
    <property type="evidence" value="ECO:0007669"/>
    <property type="project" value="InterPro"/>
</dbReference>
<dbReference type="PRINTS" id="PR00625">
    <property type="entry name" value="JDOMAIN"/>
</dbReference>
<dbReference type="PANTHER" id="PTHR24078:SF553">
    <property type="entry name" value="DNAJ HOMOLOG SUBFAMILY B MEMBER 5"/>
    <property type="match status" value="1"/>
</dbReference>
<feature type="region of interest" description="Disordered" evidence="2">
    <location>
        <begin position="252"/>
        <end position="302"/>
    </location>
</feature>
<dbReference type="InterPro" id="IPR002939">
    <property type="entry name" value="DnaJ_C"/>
</dbReference>
<dbReference type="GO" id="GO:0051082">
    <property type="term" value="F:unfolded protein binding"/>
    <property type="evidence" value="ECO:0007669"/>
    <property type="project" value="InterPro"/>
</dbReference>
<dbReference type="Pfam" id="PF01556">
    <property type="entry name" value="DnaJ_C"/>
    <property type="match status" value="1"/>
</dbReference>